<feature type="transmembrane region" description="Helical" evidence="6">
    <location>
        <begin position="392"/>
        <end position="413"/>
    </location>
</feature>
<dbReference type="AlphaFoldDB" id="A0A0W0ZPR9"/>
<keyword evidence="3 6" id="KW-0812">Transmembrane</keyword>
<dbReference type="Pfam" id="PF13567">
    <property type="entry name" value="DUF4131"/>
    <property type="match status" value="1"/>
</dbReference>
<dbReference type="GO" id="GO:0030420">
    <property type="term" value="P:establishment of competence for transformation"/>
    <property type="evidence" value="ECO:0007669"/>
    <property type="project" value="InterPro"/>
</dbReference>
<dbReference type="CDD" id="cd07731">
    <property type="entry name" value="ComA-like_MBL-fold"/>
    <property type="match status" value="1"/>
</dbReference>
<comment type="caution">
    <text evidence="8">The sequence shown here is derived from an EMBL/GenBank/DDBJ whole genome shotgun (WGS) entry which is preliminary data.</text>
</comment>
<sequence>MEIFCFFIGILYLYTSHYSLPIIGLLIFYLSPKYSIILFFIFGVLLAGLHQSFVFPKGITNLRPFSKFAAEKQISGGVEHKTRVYTSVHEDSSTVSTSAIEVIPKVSIVGTIVSIPNQDFSKTQFLLALEQYNHRPAQGLIQLSWYNNAPKLHSGQRWQFTVKLKRPRNYLNPGSMDYVSTLAARHIFWTGYIFPKDNKLLAESPSGLSWLQLREHLSNKLTQLAPNQSTAGIVEALTLNLTNHISQEHWDLFRRTGTTHLFGISGEHIALISGMIYWLVRWLWCRSARYCLLIPAPYIASIAGLIAAVFYSFLAGFAPPVQRALIGCFFYTIYRIGKQRFSAWQIWRYALFGVLCIEPHAVFMQGFYFSFLAVACLLLTQQRWRLKGYKGNLALQLSCLIGLMPLTLYWYSYGSINGFIANLFAIPLVGLLIVPLALCTMTLCSWNIASLLMKLLSLLIALLFKGLNLIEHLASINIDASIPSIELVLILMGVLLMWVLLPIKPFQWVAWLWALLVFFPPHTVRPPGEAMIDILDVGQGLSVVVRTQKHVLIYDTGDRFFQGNDLGKMVILPYLKTLGVKQIDTVVISHPDKDHRGGLNSLENGIYVAQLLVNEPHYYKHGQRCHDYPQWNWDGVDFRFLPIKTHFKNKNNNSCILQISTETATVLLTGDIEKIAEDYLIKTYGDALASDVLIVPHHGSKTSSSYRFLLEVAPRYAIASLGFDNRFHFPHAQTLTSMNSLNIPFYRTDRCGMVQIIMPIQGEIKKPTCYSGLNVT</sequence>
<dbReference type="InterPro" id="IPR036866">
    <property type="entry name" value="RibonucZ/Hydroxyglut_hydro"/>
</dbReference>
<dbReference type="NCBIfam" id="TIGR00361">
    <property type="entry name" value="ComEC_Rec2"/>
    <property type="match status" value="1"/>
</dbReference>
<dbReference type="OrthoDB" id="9761531at2"/>
<comment type="subcellular location">
    <subcellularLocation>
        <location evidence="1">Cell membrane</location>
        <topology evidence="1">Multi-pass membrane protein</topology>
    </subcellularLocation>
</comment>
<evidence type="ECO:0000256" key="4">
    <source>
        <dbReference type="ARBA" id="ARBA00022989"/>
    </source>
</evidence>
<reference evidence="8 9" key="1">
    <citation type="submission" date="2015-11" db="EMBL/GenBank/DDBJ databases">
        <title>Genomic analysis of 38 Legionella species identifies large and diverse effector repertoires.</title>
        <authorList>
            <person name="Burstein D."/>
            <person name="Amaro F."/>
            <person name="Zusman T."/>
            <person name="Lifshitz Z."/>
            <person name="Cohen O."/>
            <person name="Gilbert J.A."/>
            <person name="Pupko T."/>
            <person name="Shuman H.A."/>
            <person name="Segal G."/>
        </authorList>
    </citation>
    <scope>NUCLEOTIDE SEQUENCE [LARGE SCALE GENOMIC DNA]</scope>
    <source>
        <strain evidence="8 9">IMVS3376</strain>
    </source>
</reference>
<dbReference type="Proteomes" id="UP000054926">
    <property type="component" value="Unassembled WGS sequence"/>
</dbReference>
<feature type="transmembrane region" description="Helical" evidence="6">
    <location>
        <begin position="451"/>
        <end position="470"/>
    </location>
</feature>
<evidence type="ECO:0000313" key="9">
    <source>
        <dbReference type="Proteomes" id="UP000054926"/>
    </source>
</evidence>
<dbReference type="PATRIC" id="fig|947033.5.peg.351"/>
<dbReference type="RefSeq" id="WP_058509340.1">
    <property type="nucleotide sequence ID" value="NZ_LNYY01000005.1"/>
</dbReference>
<dbReference type="InterPro" id="IPR052159">
    <property type="entry name" value="Competence_DNA_uptake"/>
</dbReference>
<feature type="transmembrane region" description="Helical" evidence="6">
    <location>
        <begin position="36"/>
        <end position="55"/>
    </location>
</feature>
<protein>
    <submittedName>
        <fullName evidence="8">DNA internalization-related competence protein ComEC/Rec2</fullName>
    </submittedName>
</protein>
<evidence type="ECO:0000259" key="7">
    <source>
        <dbReference type="SMART" id="SM00849"/>
    </source>
</evidence>
<dbReference type="Gene3D" id="3.60.15.10">
    <property type="entry name" value="Ribonuclease Z/Hydroxyacylglutathione hydrolase-like"/>
    <property type="match status" value="1"/>
</dbReference>
<dbReference type="SMART" id="SM00849">
    <property type="entry name" value="Lactamase_B"/>
    <property type="match status" value="1"/>
</dbReference>
<dbReference type="EMBL" id="LNYY01000005">
    <property type="protein sequence ID" value="KTD71000.1"/>
    <property type="molecule type" value="Genomic_DNA"/>
</dbReference>
<proteinExistence type="predicted"/>
<dbReference type="Pfam" id="PF03772">
    <property type="entry name" value="Competence"/>
    <property type="match status" value="1"/>
</dbReference>
<feature type="transmembrane region" description="Helical" evidence="6">
    <location>
        <begin position="419"/>
        <end position="439"/>
    </location>
</feature>
<evidence type="ECO:0000256" key="3">
    <source>
        <dbReference type="ARBA" id="ARBA00022692"/>
    </source>
</evidence>
<dbReference type="InterPro" id="IPR025405">
    <property type="entry name" value="DUF4131"/>
</dbReference>
<dbReference type="InterPro" id="IPR035681">
    <property type="entry name" value="ComA-like_MBL"/>
</dbReference>
<dbReference type="InterPro" id="IPR001279">
    <property type="entry name" value="Metallo-B-lactamas"/>
</dbReference>
<feature type="transmembrane region" description="Helical" evidence="6">
    <location>
        <begin position="508"/>
        <end position="524"/>
    </location>
</feature>
<feature type="transmembrane region" description="Helical" evidence="6">
    <location>
        <begin position="361"/>
        <end position="380"/>
    </location>
</feature>
<evidence type="ECO:0000256" key="5">
    <source>
        <dbReference type="ARBA" id="ARBA00023136"/>
    </source>
</evidence>
<dbReference type="Pfam" id="PF00753">
    <property type="entry name" value="Lactamase_B"/>
    <property type="match status" value="1"/>
</dbReference>
<keyword evidence="9" id="KW-1185">Reference proteome</keyword>
<dbReference type="InterPro" id="IPR004797">
    <property type="entry name" value="Competence_ComEC/Rec2"/>
</dbReference>
<keyword evidence="2" id="KW-1003">Cell membrane</keyword>
<evidence type="ECO:0000256" key="2">
    <source>
        <dbReference type="ARBA" id="ARBA00022475"/>
    </source>
</evidence>
<feature type="transmembrane region" description="Helical" evidence="6">
    <location>
        <begin position="261"/>
        <end position="280"/>
    </location>
</feature>
<dbReference type="GO" id="GO:0005886">
    <property type="term" value="C:plasma membrane"/>
    <property type="evidence" value="ECO:0007669"/>
    <property type="project" value="UniProtKB-SubCell"/>
</dbReference>
<keyword evidence="4 6" id="KW-1133">Transmembrane helix</keyword>
<name>A0A0W0ZPR9_9GAMM</name>
<dbReference type="SUPFAM" id="SSF56281">
    <property type="entry name" value="Metallo-hydrolase/oxidoreductase"/>
    <property type="match status" value="1"/>
</dbReference>
<dbReference type="InterPro" id="IPR004477">
    <property type="entry name" value="ComEC_N"/>
</dbReference>
<feature type="domain" description="Metallo-beta-lactamase" evidence="7">
    <location>
        <begin position="539"/>
        <end position="721"/>
    </location>
</feature>
<organism evidence="8 9">
    <name type="scientific">Legionella steelei</name>
    <dbReference type="NCBI Taxonomy" id="947033"/>
    <lineage>
        <taxon>Bacteria</taxon>
        <taxon>Pseudomonadati</taxon>
        <taxon>Pseudomonadota</taxon>
        <taxon>Gammaproteobacteria</taxon>
        <taxon>Legionellales</taxon>
        <taxon>Legionellaceae</taxon>
        <taxon>Legionella</taxon>
    </lineage>
</organism>
<dbReference type="STRING" id="947033.Lste_0324"/>
<dbReference type="PANTHER" id="PTHR30619">
    <property type="entry name" value="DNA INTERNALIZATION/COMPETENCE PROTEIN COMEC/REC2"/>
    <property type="match status" value="1"/>
</dbReference>
<evidence type="ECO:0000256" key="6">
    <source>
        <dbReference type="SAM" id="Phobius"/>
    </source>
</evidence>
<feature type="transmembrane region" description="Helical" evidence="6">
    <location>
        <begin position="6"/>
        <end position="29"/>
    </location>
</feature>
<feature type="transmembrane region" description="Helical" evidence="6">
    <location>
        <begin position="292"/>
        <end position="314"/>
    </location>
</feature>
<accession>A0A0W0ZPR9</accession>
<dbReference type="NCBIfam" id="TIGR00360">
    <property type="entry name" value="ComEC_N-term"/>
    <property type="match status" value="1"/>
</dbReference>
<dbReference type="PANTHER" id="PTHR30619:SF1">
    <property type="entry name" value="RECOMBINATION PROTEIN 2"/>
    <property type="match status" value="1"/>
</dbReference>
<evidence type="ECO:0000256" key="1">
    <source>
        <dbReference type="ARBA" id="ARBA00004651"/>
    </source>
</evidence>
<gene>
    <name evidence="8" type="ORF">Lste_0324</name>
</gene>
<feature type="transmembrane region" description="Helical" evidence="6">
    <location>
        <begin position="482"/>
        <end position="501"/>
    </location>
</feature>
<keyword evidence="5 6" id="KW-0472">Membrane</keyword>
<evidence type="ECO:0000313" key="8">
    <source>
        <dbReference type="EMBL" id="KTD71000.1"/>
    </source>
</evidence>